<accession>A0AAN7Q2W2</accession>
<comment type="caution">
    <text evidence="1">The sequence shown here is derived from an EMBL/GenBank/DDBJ whole genome shotgun (WGS) entry which is preliminary data.</text>
</comment>
<organism evidence="1 2">
    <name type="scientific">Trapa incisa</name>
    <dbReference type="NCBI Taxonomy" id="236973"/>
    <lineage>
        <taxon>Eukaryota</taxon>
        <taxon>Viridiplantae</taxon>
        <taxon>Streptophyta</taxon>
        <taxon>Embryophyta</taxon>
        <taxon>Tracheophyta</taxon>
        <taxon>Spermatophyta</taxon>
        <taxon>Magnoliopsida</taxon>
        <taxon>eudicotyledons</taxon>
        <taxon>Gunneridae</taxon>
        <taxon>Pentapetalae</taxon>
        <taxon>rosids</taxon>
        <taxon>malvids</taxon>
        <taxon>Myrtales</taxon>
        <taxon>Lythraceae</taxon>
        <taxon>Trapa</taxon>
    </lineage>
</organism>
<dbReference type="Proteomes" id="UP001345219">
    <property type="component" value="Chromosome 8"/>
</dbReference>
<proteinExistence type="predicted"/>
<protein>
    <submittedName>
        <fullName evidence="1">Uncharacterized protein</fullName>
    </submittedName>
</protein>
<gene>
    <name evidence="1" type="ORF">SAY87_009567</name>
</gene>
<name>A0AAN7Q2W2_9MYRT</name>
<dbReference type="Gene3D" id="1.10.10.10">
    <property type="entry name" value="Winged helix-like DNA-binding domain superfamily/Winged helix DNA-binding domain"/>
    <property type="match status" value="1"/>
</dbReference>
<evidence type="ECO:0000313" key="2">
    <source>
        <dbReference type="Proteomes" id="UP001345219"/>
    </source>
</evidence>
<dbReference type="AlphaFoldDB" id="A0AAN7Q2W2"/>
<reference evidence="1 2" key="1">
    <citation type="journal article" date="2023" name="Hortic Res">
        <title>Pangenome of water caltrop reveals structural variations and asymmetric subgenome divergence after allopolyploidization.</title>
        <authorList>
            <person name="Zhang X."/>
            <person name="Chen Y."/>
            <person name="Wang L."/>
            <person name="Yuan Y."/>
            <person name="Fang M."/>
            <person name="Shi L."/>
            <person name="Lu R."/>
            <person name="Comes H.P."/>
            <person name="Ma Y."/>
            <person name="Chen Y."/>
            <person name="Huang G."/>
            <person name="Zhou Y."/>
            <person name="Zheng Z."/>
            <person name="Qiu Y."/>
        </authorList>
    </citation>
    <scope>NUCLEOTIDE SEQUENCE [LARGE SCALE GENOMIC DNA]</scope>
    <source>
        <tissue evidence="1">Roots</tissue>
    </source>
</reference>
<keyword evidence="2" id="KW-1185">Reference proteome</keyword>
<sequence length="135" mass="15314">MQLSALEMASRLPIKDPRLIAILDQLLHFIGVKFLLKSSLRPVGPTPTWWVRTHGLTDVTRHMVTNKDEDPKETSIAPLVIFGLENVLFERMSMLKDAILDSKNSPFFTSKRADLFDVSSKNPILNNSFNEVMAF</sequence>
<dbReference type="InterPro" id="IPR036388">
    <property type="entry name" value="WH-like_DNA-bd_sf"/>
</dbReference>
<evidence type="ECO:0000313" key="1">
    <source>
        <dbReference type="EMBL" id="KAK4755810.1"/>
    </source>
</evidence>
<dbReference type="EMBL" id="JAXIOK010000014">
    <property type="protein sequence ID" value="KAK4755810.1"/>
    <property type="molecule type" value="Genomic_DNA"/>
</dbReference>